<dbReference type="EMBL" id="JBCGBO010000001">
    <property type="protein sequence ID" value="KAK9229641.1"/>
    <property type="molecule type" value="Genomic_DNA"/>
</dbReference>
<sequence>MSAAITNLSMDCALYPEDFAISKDGLIDYWIAEGFIEEVKNTQAKYDRGHIILNRLVNCCLLESAKYGRCVKMHDLIRDTVLWITSESRLFMVKDGVGLLEFPGEQAEWKENLEKVSLIRNFFEQIPSNMSPHCKFLSTLWLLVADDLMRITECFFVHMHGLKVLNLSSSNIEVLLNSVSDLTNLRLLLL</sequence>
<reference evidence="5 6" key="1">
    <citation type="submission" date="2024-05" db="EMBL/GenBank/DDBJ databases">
        <title>Haplotype-resolved chromosome-level genome assembly of Huyou (Citrus changshanensis).</title>
        <authorList>
            <person name="Miao C."/>
            <person name="Chen W."/>
            <person name="Wu Y."/>
            <person name="Wang L."/>
            <person name="Zhao S."/>
            <person name="Grierson D."/>
            <person name="Xu C."/>
            <person name="Chen K."/>
        </authorList>
    </citation>
    <scope>NUCLEOTIDE SEQUENCE [LARGE SCALE GENOMIC DNA]</scope>
    <source>
        <strain evidence="5">01-14</strain>
        <tissue evidence="5">Leaf</tissue>
    </source>
</reference>
<dbReference type="Gene3D" id="3.80.10.10">
    <property type="entry name" value="Ribonuclease Inhibitor"/>
    <property type="match status" value="1"/>
</dbReference>
<dbReference type="Proteomes" id="UP001428341">
    <property type="component" value="Unassembled WGS sequence"/>
</dbReference>
<name>A0AAP0N374_9ROSI</name>
<dbReference type="Gene3D" id="1.10.10.10">
    <property type="entry name" value="Winged helix-like DNA-binding domain superfamily/Winged helix DNA-binding domain"/>
    <property type="match status" value="1"/>
</dbReference>
<keyword evidence="3" id="KW-0611">Plant defense</keyword>
<protein>
    <recommendedName>
        <fullName evidence="4">Disease resistance protein winged helix domain-containing protein</fullName>
    </recommendedName>
</protein>
<dbReference type="InterPro" id="IPR058922">
    <property type="entry name" value="WHD_DRP"/>
</dbReference>
<dbReference type="PANTHER" id="PTHR33463:SF213">
    <property type="match status" value="1"/>
</dbReference>
<dbReference type="PANTHER" id="PTHR33463">
    <property type="entry name" value="NB-ARC DOMAIN-CONTAINING PROTEIN-RELATED"/>
    <property type="match status" value="1"/>
</dbReference>
<organism evidence="5 6">
    <name type="scientific">Citrus x changshan-huyou</name>
    <dbReference type="NCBI Taxonomy" id="2935761"/>
    <lineage>
        <taxon>Eukaryota</taxon>
        <taxon>Viridiplantae</taxon>
        <taxon>Streptophyta</taxon>
        <taxon>Embryophyta</taxon>
        <taxon>Tracheophyta</taxon>
        <taxon>Spermatophyta</taxon>
        <taxon>Magnoliopsida</taxon>
        <taxon>eudicotyledons</taxon>
        <taxon>Gunneridae</taxon>
        <taxon>Pentapetalae</taxon>
        <taxon>rosids</taxon>
        <taxon>malvids</taxon>
        <taxon>Sapindales</taxon>
        <taxon>Rutaceae</taxon>
        <taxon>Aurantioideae</taxon>
        <taxon>Citrus</taxon>
    </lineage>
</organism>
<dbReference type="InterPro" id="IPR032675">
    <property type="entry name" value="LRR_dom_sf"/>
</dbReference>
<keyword evidence="2" id="KW-0677">Repeat</keyword>
<evidence type="ECO:0000259" key="4">
    <source>
        <dbReference type="Pfam" id="PF23559"/>
    </source>
</evidence>
<dbReference type="AlphaFoldDB" id="A0AAP0N374"/>
<keyword evidence="1" id="KW-0433">Leucine-rich repeat</keyword>
<dbReference type="FunFam" id="1.10.10.10:FF:000322">
    <property type="entry name" value="Probable disease resistance protein At1g63360"/>
    <property type="match status" value="1"/>
</dbReference>
<dbReference type="SUPFAM" id="SSF52058">
    <property type="entry name" value="L domain-like"/>
    <property type="match status" value="1"/>
</dbReference>
<feature type="domain" description="Disease resistance protein winged helix" evidence="4">
    <location>
        <begin position="14"/>
        <end position="79"/>
    </location>
</feature>
<evidence type="ECO:0000256" key="1">
    <source>
        <dbReference type="ARBA" id="ARBA00022614"/>
    </source>
</evidence>
<proteinExistence type="predicted"/>
<evidence type="ECO:0000256" key="3">
    <source>
        <dbReference type="ARBA" id="ARBA00022821"/>
    </source>
</evidence>
<dbReference type="InterPro" id="IPR050905">
    <property type="entry name" value="Plant_NBS-LRR"/>
</dbReference>
<keyword evidence="6" id="KW-1185">Reference proteome</keyword>
<evidence type="ECO:0000313" key="5">
    <source>
        <dbReference type="EMBL" id="KAK9229641.1"/>
    </source>
</evidence>
<comment type="caution">
    <text evidence="5">The sequence shown here is derived from an EMBL/GenBank/DDBJ whole genome shotgun (WGS) entry which is preliminary data.</text>
</comment>
<evidence type="ECO:0000256" key="2">
    <source>
        <dbReference type="ARBA" id="ARBA00022737"/>
    </source>
</evidence>
<gene>
    <name evidence="5" type="ORF">WN944_022605</name>
</gene>
<dbReference type="Pfam" id="PF23559">
    <property type="entry name" value="WHD_DRP"/>
    <property type="match status" value="1"/>
</dbReference>
<accession>A0AAP0N374</accession>
<dbReference type="GO" id="GO:0006952">
    <property type="term" value="P:defense response"/>
    <property type="evidence" value="ECO:0007669"/>
    <property type="project" value="UniProtKB-KW"/>
</dbReference>
<evidence type="ECO:0000313" key="6">
    <source>
        <dbReference type="Proteomes" id="UP001428341"/>
    </source>
</evidence>
<dbReference type="InterPro" id="IPR036388">
    <property type="entry name" value="WH-like_DNA-bd_sf"/>
</dbReference>